<evidence type="ECO:0000256" key="7">
    <source>
        <dbReference type="SAM" id="Phobius"/>
    </source>
</evidence>
<dbReference type="PANTHER" id="PTHR10783">
    <property type="entry name" value="XENOTROPIC AND POLYTROPIC RETROVIRUS RECEPTOR 1-RELATED"/>
    <property type="match status" value="1"/>
</dbReference>
<dbReference type="InterPro" id="IPR004331">
    <property type="entry name" value="SPX_dom"/>
</dbReference>
<evidence type="ECO:0000256" key="5">
    <source>
        <dbReference type="ARBA" id="ARBA00023136"/>
    </source>
</evidence>
<dbReference type="InterPro" id="IPR004342">
    <property type="entry name" value="EXS_C"/>
</dbReference>
<feature type="domain" description="EXS" evidence="8">
    <location>
        <begin position="605"/>
        <end position="799"/>
    </location>
</feature>
<dbReference type="OrthoDB" id="9970435at2759"/>
<dbReference type="GO" id="GO:0016036">
    <property type="term" value="P:cellular response to phosphate starvation"/>
    <property type="evidence" value="ECO:0007669"/>
    <property type="project" value="TreeGrafter"/>
</dbReference>
<evidence type="ECO:0000259" key="9">
    <source>
        <dbReference type="PROSITE" id="PS51382"/>
    </source>
</evidence>
<dbReference type="CDD" id="cd14475">
    <property type="entry name" value="SPX_SYG1_like"/>
    <property type="match status" value="1"/>
</dbReference>
<comment type="similarity">
    <text evidence="2">Belongs to the SYG1 (TC 2.A.94) family.</text>
</comment>
<feature type="transmembrane region" description="Helical" evidence="7">
    <location>
        <begin position="519"/>
        <end position="537"/>
    </location>
</feature>
<dbReference type="GO" id="GO:0000822">
    <property type="term" value="F:inositol hexakisphosphate binding"/>
    <property type="evidence" value="ECO:0007669"/>
    <property type="project" value="TreeGrafter"/>
</dbReference>
<evidence type="ECO:0000259" key="8">
    <source>
        <dbReference type="PROSITE" id="PS51380"/>
    </source>
</evidence>
<comment type="subcellular location">
    <subcellularLocation>
        <location evidence="1">Membrane</location>
        <topology evidence="1">Multi-pass membrane protein</topology>
    </subcellularLocation>
</comment>
<dbReference type="Pfam" id="PF03124">
    <property type="entry name" value="EXS"/>
    <property type="match status" value="1"/>
</dbReference>
<feature type="transmembrane region" description="Helical" evidence="7">
    <location>
        <begin position="745"/>
        <end position="766"/>
    </location>
</feature>
<keyword evidence="5 7" id="KW-0472">Membrane</keyword>
<feature type="region of interest" description="Disordered" evidence="6">
    <location>
        <begin position="889"/>
        <end position="909"/>
    </location>
</feature>
<reference evidence="10 11" key="1">
    <citation type="submission" date="2016-10" db="EMBL/GenBank/DDBJ databases">
        <authorList>
            <person name="de Groot N.N."/>
        </authorList>
    </citation>
    <scope>NUCLEOTIDE SEQUENCE [LARGE SCALE GENOMIC DNA]</scope>
    <source>
        <strain evidence="10 11">CBS 141442</strain>
    </source>
</reference>
<evidence type="ECO:0000256" key="2">
    <source>
        <dbReference type="ARBA" id="ARBA00009665"/>
    </source>
</evidence>
<evidence type="ECO:0000256" key="3">
    <source>
        <dbReference type="ARBA" id="ARBA00022692"/>
    </source>
</evidence>
<sequence>MKFGESLNESLVPEWKEQYVDYKAGKKIIKKVTQLYEEINGRKTSDVTPLLNPLDADTNYVHDVPEEDLGELALYNHAETNARRRQSIFNLSMKSAKNKKEDYYNERTNFTTWVNEELEMVNRFYVEKEKEIYERFLVLEDQFYQLKEHRLQMSKRQLEDAHHAKNPVNVNVTGWYAELRRRLLPVARYEFPSLPSATFLEKWKSKKNKLDDVRMSTNVAADEIEYYPNLRENRIRNGDLISDTDDLLIGSNQDNVLQQRPSSEQRTRMNRRDYVVKKKFDVPYFYARKQLKRALIEHYRSISLLKSYRVLNRTALRKITKKFDKAILAKISKDFMDKVDKEAYFQTSEVLDKIASRIEDLFLTFFDAEKTDKKHGLEKLRSATYAYNNADIRLPLFYKPVFGSGLFLGVGVPLLIIALVSGLEKTLDKELPEGKFLLQIWGGFFMMNLMLLLIGLNFLVFTKFKINYKFIFEFNLTTALDYKQFLLLPSFGFGILGILCFLSFQNYWPNVFPGRDFPLLYLGICLAVFLWPGAQFYPASRKWLQIALWRIICSGLYPVEFRDFSGGDWFCSLTYSMGNLSFFFCLYARDWRGLLRGGIARSKSKCGSDNSHLMGFLAALPSIWRLLQCVRRFMDSGDAFPHLANVVKYLVGVAQYALLSMWRIDRSQGYRVLFIIVASVNSIYCSLWDIIMDWSLGQTNSKNFLLRDHLFFGNPAYYYTAIVLNVILRFQWIFYAFFSHQIQQLAVTSFAIAVAEIIRRFIWFFFRLENEHCTNVILFRASRDSPLPYMVTSKVERAIKKLVVARYEKHLSMENEFSMDAVERTGQPSVGRTTAYSGSTATKVYDEEQSIDGRSEIENRLARRKSTFTTISAALNRAHIKDFQRKKLTMQIDESDEDEDDDDDAGLIT</sequence>
<proteinExistence type="inferred from homology"/>
<dbReference type="PROSITE" id="PS51380">
    <property type="entry name" value="EXS"/>
    <property type="match status" value="1"/>
</dbReference>
<gene>
    <name evidence="10" type="ORF">SAMEA4029010_CIC11G00000002019</name>
</gene>
<accession>A0A1L0D2R9</accession>
<feature type="transmembrane region" description="Helical" evidence="7">
    <location>
        <begin position="485"/>
        <end position="507"/>
    </location>
</feature>
<feature type="transmembrane region" description="Helical" evidence="7">
    <location>
        <begin position="716"/>
        <end position="738"/>
    </location>
</feature>
<dbReference type="AlphaFoldDB" id="A0A1L0D2R9"/>
<feature type="compositionally biased region" description="Acidic residues" evidence="6">
    <location>
        <begin position="893"/>
        <end position="909"/>
    </location>
</feature>
<evidence type="ECO:0000313" key="11">
    <source>
        <dbReference type="Proteomes" id="UP000182334"/>
    </source>
</evidence>
<dbReference type="Pfam" id="PF03105">
    <property type="entry name" value="SPX"/>
    <property type="match status" value="1"/>
</dbReference>
<keyword evidence="3 7" id="KW-0812">Transmembrane</keyword>
<evidence type="ECO:0000313" key="10">
    <source>
        <dbReference type="EMBL" id="SGZ50240.1"/>
    </source>
</evidence>
<dbReference type="PANTHER" id="PTHR10783:SF103">
    <property type="entry name" value="SOLUTE CARRIER FAMILY 53 MEMBER 1"/>
    <property type="match status" value="1"/>
</dbReference>
<dbReference type="PROSITE" id="PS51382">
    <property type="entry name" value="SPX"/>
    <property type="match status" value="1"/>
</dbReference>
<evidence type="ECO:0000256" key="1">
    <source>
        <dbReference type="ARBA" id="ARBA00004141"/>
    </source>
</evidence>
<dbReference type="GO" id="GO:0005794">
    <property type="term" value="C:Golgi apparatus"/>
    <property type="evidence" value="ECO:0007669"/>
    <property type="project" value="TreeGrafter"/>
</dbReference>
<organism evidence="10 11">
    <name type="scientific">Sungouiella intermedia</name>
    <dbReference type="NCBI Taxonomy" id="45354"/>
    <lineage>
        <taxon>Eukaryota</taxon>
        <taxon>Fungi</taxon>
        <taxon>Dikarya</taxon>
        <taxon>Ascomycota</taxon>
        <taxon>Saccharomycotina</taxon>
        <taxon>Pichiomycetes</taxon>
        <taxon>Metschnikowiaceae</taxon>
        <taxon>Sungouiella</taxon>
    </lineage>
</organism>
<evidence type="ECO:0000256" key="6">
    <source>
        <dbReference type="SAM" id="MobiDB-lite"/>
    </source>
</evidence>
<feature type="transmembrane region" description="Helical" evidence="7">
    <location>
        <begin position="567"/>
        <end position="588"/>
    </location>
</feature>
<protein>
    <submittedName>
        <fullName evidence="10">CIC11C00000002019</fullName>
    </submittedName>
</protein>
<dbReference type="Proteomes" id="UP000182334">
    <property type="component" value="Chromosome II"/>
</dbReference>
<keyword evidence="11" id="KW-1185">Reference proteome</keyword>
<dbReference type="STRING" id="45354.A0A1L0D2R9"/>
<keyword evidence="4 7" id="KW-1133">Transmembrane helix</keyword>
<dbReference type="GO" id="GO:0006817">
    <property type="term" value="P:phosphate ion transport"/>
    <property type="evidence" value="ECO:0007669"/>
    <property type="project" value="TreeGrafter"/>
</dbReference>
<name>A0A1L0D2R9_9ASCO</name>
<dbReference type="EMBL" id="LT635757">
    <property type="protein sequence ID" value="SGZ50240.1"/>
    <property type="molecule type" value="Genomic_DNA"/>
</dbReference>
<feature type="transmembrane region" description="Helical" evidence="7">
    <location>
        <begin position="671"/>
        <end position="696"/>
    </location>
</feature>
<dbReference type="GO" id="GO:0005886">
    <property type="term" value="C:plasma membrane"/>
    <property type="evidence" value="ECO:0007669"/>
    <property type="project" value="TreeGrafter"/>
</dbReference>
<feature type="transmembrane region" description="Helical" evidence="7">
    <location>
        <begin position="401"/>
        <end position="420"/>
    </location>
</feature>
<feature type="transmembrane region" description="Helical" evidence="7">
    <location>
        <begin position="440"/>
        <end position="464"/>
    </location>
</feature>
<evidence type="ECO:0000256" key="4">
    <source>
        <dbReference type="ARBA" id="ARBA00022989"/>
    </source>
</evidence>
<feature type="domain" description="SPX" evidence="9">
    <location>
        <begin position="1"/>
        <end position="337"/>
    </location>
</feature>